<name>A0A6G0QFW2_9STRA</name>
<accession>A0A6G0QFW2</accession>
<dbReference type="Proteomes" id="UP000486351">
    <property type="component" value="Unassembled WGS sequence"/>
</dbReference>
<evidence type="ECO:0000313" key="1">
    <source>
        <dbReference type="EMBL" id="KAE9285768.1"/>
    </source>
</evidence>
<protein>
    <submittedName>
        <fullName evidence="1">Uncharacterized protein</fullName>
    </submittedName>
</protein>
<sequence length="57" mass="5593">MAVSVADAAAVITSPTPSAGWLAVSAHLFTVTAARASSSAFKSGIASPPCCRGSPEM</sequence>
<proteinExistence type="predicted"/>
<comment type="caution">
    <text evidence="1">The sequence shown here is derived from an EMBL/GenBank/DDBJ whole genome shotgun (WGS) entry which is preliminary data.</text>
</comment>
<dbReference type="EMBL" id="QXFY01003374">
    <property type="protein sequence ID" value="KAE9285768.1"/>
    <property type="molecule type" value="Genomic_DNA"/>
</dbReference>
<dbReference type="AlphaFoldDB" id="A0A6G0QFW2"/>
<evidence type="ECO:0000313" key="2">
    <source>
        <dbReference type="Proteomes" id="UP000486351"/>
    </source>
</evidence>
<reference evidence="1 2" key="1">
    <citation type="submission" date="2018-09" db="EMBL/GenBank/DDBJ databases">
        <title>Genomic investigation of the strawberry pathogen Phytophthora fragariae indicates pathogenicity is determined by transcriptional variation in three key races.</title>
        <authorList>
            <person name="Adams T.M."/>
            <person name="Armitage A.D."/>
            <person name="Sobczyk M.K."/>
            <person name="Bates H.J."/>
            <person name="Dunwell J.M."/>
            <person name="Nellist C.F."/>
            <person name="Harrison R.J."/>
        </authorList>
    </citation>
    <scope>NUCLEOTIDE SEQUENCE [LARGE SCALE GENOMIC DNA]</scope>
    <source>
        <strain evidence="1 2">NOV-77</strain>
    </source>
</reference>
<organism evidence="1 2">
    <name type="scientific">Phytophthora fragariae</name>
    <dbReference type="NCBI Taxonomy" id="53985"/>
    <lineage>
        <taxon>Eukaryota</taxon>
        <taxon>Sar</taxon>
        <taxon>Stramenopiles</taxon>
        <taxon>Oomycota</taxon>
        <taxon>Peronosporomycetes</taxon>
        <taxon>Peronosporales</taxon>
        <taxon>Peronosporaceae</taxon>
        <taxon>Phytophthora</taxon>
    </lineage>
</organism>
<gene>
    <name evidence="1" type="ORF">PF008_g26830</name>
</gene>